<dbReference type="EMBL" id="CAXIPR030000608">
    <property type="protein sequence ID" value="CAM0146498.1"/>
    <property type="molecule type" value="Genomic_DNA"/>
</dbReference>
<dbReference type="Pfam" id="PF23635">
    <property type="entry name" value="Beta-prop_AT5G49610-like"/>
    <property type="match status" value="1"/>
</dbReference>
<gene>
    <name evidence="2" type="ORF">URODEC1_LOCUS120069</name>
    <name evidence="3" type="ORF">URODEC1_LOCUS121011</name>
</gene>
<name>A0ABC9GY92_9POAL</name>
<dbReference type="InterPro" id="IPR056594">
    <property type="entry name" value="AT5G49610-like_b-prop"/>
</dbReference>
<dbReference type="Proteomes" id="UP001497457">
    <property type="component" value="Unassembled WGS sequence"/>
</dbReference>
<proteinExistence type="predicted"/>
<dbReference type="InterPro" id="IPR036047">
    <property type="entry name" value="F-box-like_dom_sf"/>
</dbReference>
<dbReference type="SUPFAM" id="SSF81383">
    <property type="entry name" value="F-box domain"/>
    <property type="match status" value="1"/>
</dbReference>
<protein>
    <recommendedName>
        <fullName evidence="1">F-box protein AT5G49610-like beta-propeller domain-containing protein</fullName>
    </recommendedName>
</protein>
<comment type="caution">
    <text evidence="3">The sequence shown here is derived from an EMBL/GenBank/DDBJ whole genome shotgun (WGS) entry which is preliminary data.</text>
</comment>
<dbReference type="EMBL" id="CAXIPR030000933">
    <property type="protein sequence ID" value="CAM0147600.1"/>
    <property type="molecule type" value="Genomic_DNA"/>
</dbReference>
<organism evidence="3 4">
    <name type="scientific">Urochloa decumbens</name>
    <dbReference type="NCBI Taxonomy" id="240449"/>
    <lineage>
        <taxon>Eukaryota</taxon>
        <taxon>Viridiplantae</taxon>
        <taxon>Streptophyta</taxon>
        <taxon>Embryophyta</taxon>
        <taxon>Tracheophyta</taxon>
        <taxon>Spermatophyta</taxon>
        <taxon>Magnoliopsida</taxon>
        <taxon>Liliopsida</taxon>
        <taxon>Poales</taxon>
        <taxon>Poaceae</taxon>
        <taxon>PACMAD clade</taxon>
        <taxon>Panicoideae</taxon>
        <taxon>Panicodae</taxon>
        <taxon>Paniceae</taxon>
        <taxon>Melinidinae</taxon>
        <taxon>Urochloa</taxon>
    </lineage>
</organism>
<accession>A0ABC9GY92</accession>
<evidence type="ECO:0000259" key="1">
    <source>
        <dbReference type="Pfam" id="PF23635"/>
    </source>
</evidence>
<reference evidence="3 4" key="1">
    <citation type="submission" date="2024-10" db="EMBL/GenBank/DDBJ databases">
        <authorList>
            <person name="Ryan C."/>
        </authorList>
    </citation>
    <scope>NUCLEOTIDE SEQUENCE [LARGE SCALE GENOMIC DNA]</scope>
</reference>
<evidence type="ECO:0000313" key="3">
    <source>
        <dbReference type="EMBL" id="CAM0147600.1"/>
    </source>
</evidence>
<dbReference type="PANTHER" id="PTHR33207">
    <property type="entry name" value="F-BOX DOMAIN CONTAINING PROTEIN-RELATED"/>
    <property type="match status" value="1"/>
</dbReference>
<sequence length="399" mass="44572">MPPAAAESSSSVSLVLRSQELLGEILLRVGFPTTLVRAALACKRWLRVASDPVFLRLFRASHPPRLLGFYATGYGRLGPPEFWPVRQPPELASALARAASILDALPGRVTDIVDCRHGRLHVCFSRGGSCSSNGELEVVLSPLQYPAGGAVMLQLPPAPGIAGHSRCYSTHTATFSHRSIQFLAENGGDGLQCFELEQTYYRNNRQTNLKVNVLQDSAWRNRISITTGLPGSKLITNVLLMASKLYMATDDNVLLLDLESTSFCIIELPERSDFFHHCQLLKADDSRVYLVTVRREQLRFWQQRSVSGSVGNWLLVDTVYLDKIFSNLGTAVGFFKVAFVGDNAEFVLLQSGRRFYYIDIRCGTIEEVVQRDSFSGIWPLMMIWPPSFPKFKEGYDQNE</sequence>
<dbReference type="AlphaFoldDB" id="A0ABC9GY92"/>
<feature type="domain" description="F-box protein AT5G49610-like beta-propeller" evidence="1">
    <location>
        <begin position="112"/>
        <end position="388"/>
    </location>
</feature>
<evidence type="ECO:0000313" key="2">
    <source>
        <dbReference type="EMBL" id="CAM0146498.1"/>
    </source>
</evidence>
<keyword evidence="4" id="KW-1185">Reference proteome</keyword>
<evidence type="ECO:0000313" key="4">
    <source>
        <dbReference type="Proteomes" id="UP001497457"/>
    </source>
</evidence>